<dbReference type="Pfam" id="PF22939">
    <property type="entry name" value="WHD_GPIID"/>
    <property type="match status" value="1"/>
</dbReference>
<dbReference type="RefSeq" id="XP_002910152.1">
    <property type="nucleotide sequence ID" value="XM_002910106.1"/>
</dbReference>
<dbReference type="Proteomes" id="UP000001861">
    <property type="component" value="Unassembled WGS sequence"/>
</dbReference>
<dbReference type="EMBL" id="AACS02000012">
    <property type="protein sequence ID" value="EFI26658.1"/>
    <property type="molecule type" value="Genomic_DNA"/>
</dbReference>
<proteinExistence type="predicted"/>
<evidence type="ECO:0000256" key="1">
    <source>
        <dbReference type="ARBA" id="ARBA00022737"/>
    </source>
</evidence>
<dbReference type="InterPro" id="IPR056884">
    <property type="entry name" value="NPHP3-like_N"/>
</dbReference>
<dbReference type="OMA" id="GWERCVQ"/>
<dbReference type="InterPro" id="IPR054471">
    <property type="entry name" value="GPIID_WHD"/>
</dbReference>
<keyword evidence="2" id="KW-0040">ANK repeat</keyword>
<dbReference type="PANTHER" id="PTHR24184:SF11">
    <property type="entry name" value="ANKYRIN REPEAT AND SOCS BOX CONTAINING 3"/>
    <property type="match status" value="1"/>
</dbReference>
<dbReference type="GeneID" id="9378236"/>
<evidence type="ECO:0000313" key="5">
    <source>
        <dbReference type="EMBL" id="EFI26658.1"/>
    </source>
</evidence>
<organism evidence="5 6">
    <name type="scientific">Coprinopsis cinerea (strain Okayama-7 / 130 / ATCC MYA-4618 / FGSC 9003)</name>
    <name type="common">Inky cap fungus</name>
    <name type="synonym">Hormographiella aspergillata</name>
    <dbReference type="NCBI Taxonomy" id="240176"/>
    <lineage>
        <taxon>Eukaryota</taxon>
        <taxon>Fungi</taxon>
        <taxon>Dikarya</taxon>
        <taxon>Basidiomycota</taxon>
        <taxon>Agaricomycotina</taxon>
        <taxon>Agaricomycetes</taxon>
        <taxon>Agaricomycetidae</taxon>
        <taxon>Agaricales</taxon>
        <taxon>Agaricineae</taxon>
        <taxon>Psathyrellaceae</taxon>
        <taxon>Coprinopsis</taxon>
    </lineage>
</organism>
<dbReference type="SMART" id="SM00248">
    <property type="entry name" value="ANK"/>
    <property type="match status" value="11"/>
</dbReference>
<dbReference type="Gene3D" id="1.25.40.20">
    <property type="entry name" value="Ankyrin repeat-containing domain"/>
    <property type="match status" value="4"/>
</dbReference>
<dbReference type="KEGG" id="cci:CC1G_15429"/>
<dbReference type="VEuPathDB" id="FungiDB:CC1G_15429"/>
<sequence>MEENQRRGHLVDGKTSTIIDDLLPLENDSERTCVLFVYSRYTEPLAVTDILRSLIKQCIERNHDLAGIVKPVYEKHKLEGTDPSVEELVTLLRKLESYFDRVFYVVDGVDEAHLNVRFDLIQVINQLQGNVILTSRPLDDLGEELNHAVFCTLVAQDQDIKLHMEEKLWRHKQLRRVLEQNDHHEEVLKDIIEKAEGMTRFLHASLQLDAIQHCRTLESVKRKLAEFPTGMHGVYAASMQRIEDQDEESRELAKRVLFWLTFARGPLSVQDLRFALATDTEVDGYNSERLPDEASIFSVCCGLVEQNEASNVVRLIHYTAKDALAPILLKDHPIPHLHITNVLVHRLITSGIIPCPFQELKDLHKAWKEIPLLRYSQAHLGDHVRECPVSEVLPIIEVFLFMCRDFPLELFDELEVAGPPHVAAHYGFWFHFVDIGHRDNMWYINSPTSIWEATSLHLAANAGDVPTVQRLLDLKADATATRLNGWTPLADAAYNGHEEVVELLLQVPLRGVSEARVDGVTALMLASMQGHDGVATRLLKDRRFSVNDTSKDGVTALIYAAENNRKGIVAKLLQVPGINVNATATSQDRWTALMHASIENYEDVVGALIQAPGIDVNIVDREGWIALMMAAHRGFENIAIRLLQMPGIEVNAADVVGWTALMLASRYGHKEFVARLLEVPGIDVNAAHRNGWTALMMASKYDHKEIVAMLLQSSGIRRDLTDADGCTALMYACDNDRAEIAKQLLRFSTDSAIDVNTVNNDGDTALIMAARKGYGKVVEVILEVEGVDSEIMAKGRTALMEARENGHEGVVAKLVEFQGRSRVVTEGS</sequence>
<dbReference type="OrthoDB" id="7464126at2759"/>
<feature type="repeat" description="ANK" evidence="2">
    <location>
        <begin position="484"/>
        <end position="506"/>
    </location>
</feature>
<dbReference type="HOGENOM" id="CLU_000288_34_23_1"/>
<dbReference type="STRING" id="240176.D6RQN2"/>
<evidence type="ECO:0000313" key="6">
    <source>
        <dbReference type="Proteomes" id="UP000001861"/>
    </source>
</evidence>
<evidence type="ECO:0000259" key="4">
    <source>
        <dbReference type="Pfam" id="PF24883"/>
    </source>
</evidence>
<protein>
    <submittedName>
        <fullName evidence="5">Ankrin repeat containing protein</fullName>
    </submittedName>
</protein>
<evidence type="ECO:0000256" key="2">
    <source>
        <dbReference type="PROSITE-ProRule" id="PRU00023"/>
    </source>
</evidence>
<gene>
    <name evidence="5" type="ORF">CC1G_15429</name>
</gene>
<dbReference type="PANTHER" id="PTHR24184">
    <property type="entry name" value="SI:CH211-189E2.2"/>
    <property type="match status" value="1"/>
</dbReference>
<comment type="caution">
    <text evidence="5">The sequence shown here is derived from an EMBL/GenBank/DDBJ whole genome shotgun (WGS) entry which is preliminary data.</text>
</comment>
<dbReference type="Pfam" id="PF00023">
    <property type="entry name" value="Ank"/>
    <property type="match status" value="2"/>
</dbReference>
<feature type="repeat" description="ANK" evidence="2">
    <location>
        <begin position="656"/>
        <end position="689"/>
    </location>
</feature>
<dbReference type="InParanoid" id="D6RQN2"/>
<dbReference type="InterPro" id="IPR036770">
    <property type="entry name" value="Ankyrin_rpt-contain_sf"/>
</dbReference>
<reference evidence="5 6" key="1">
    <citation type="journal article" date="2010" name="Proc. Natl. Acad. Sci. U.S.A.">
        <title>Insights into evolution of multicellular fungi from the assembled chromosomes of the mushroom Coprinopsis cinerea (Coprinus cinereus).</title>
        <authorList>
            <person name="Stajich J.E."/>
            <person name="Wilke S.K."/>
            <person name="Ahren D."/>
            <person name="Au C.H."/>
            <person name="Birren B.W."/>
            <person name="Borodovsky M."/>
            <person name="Burns C."/>
            <person name="Canback B."/>
            <person name="Casselton L.A."/>
            <person name="Cheng C.K."/>
            <person name="Deng J."/>
            <person name="Dietrich F.S."/>
            <person name="Fargo D.C."/>
            <person name="Farman M.L."/>
            <person name="Gathman A.C."/>
            <person name="Goldberg J."/>
            <person name="Guigo R."/>
            <person name="Hoegger P.J."/>
            <person name="Hooker J.B."/>
            <person name="Huggins A."/>
            <person name="James T.Y."/>
            <person name="Kamada T."/>
            <person name="Kilaru S."/>
            <person name="Kodira C."/>
            <person name="Kues U."/>
            <person name="Kupfer D."/>
            <person name="Kwan H.S."/>
            <person name="Lomsadze A."/>
            <person name="Li W."/>
            <person name="Lilly W.W."/>
            <person name="Ma L.J."/>
            <person name="Mackey A.J."/>
            <person name="Manning G."/>
            <person name="Martin F."/>
            <person name="Muraguchi H."/>
            <person name="Natvig D.O."/>
            <person name="Palmerini H."/>
            <person name="Ramesh M.A."/>
            <person name="Rehmeyer C.J."/>
            <person name="Roe B.A."/>
            <person name="Shenoy N."/>
            <person name="Stanke M."/>
            <person name="Ter-Hovhannisyan V."/>
            <person name="Tunlid A."/>
            <person name="Velagapudi R."/>
            <person name="Vision T.J."/>
            <person name="Zeng Q."/>
            <person name="Zolan M.E."/>
            <person name="Pukkila P.J."/>
        </authorList>
    </citation>
    <scope>NUCLEOTIDE SEQUENCE [LARGE SCALE GENOMIC DNA]</scope>
    <source>
        <strain evidence="6">Okayama-7 / 130 / ATCC MYA-4618 / FGSC 9003</strain>
    </source>
</reference>
<evidence type="ECO:0000259" key="3">
    <source>
        <dbReference type="Pfam" id="PF22939"/>
    </source>
</evidence>
<feature type="repeat" description="ANK" evidence="2">
    <location>
        <begin position="690"/>
        <end position="723"/>
    </location>
</feature>
<dbReference type="Pfam" id="PF12796">
    <property type="entry name" value="Ank_2"/>
    <property type="match status" value="3"/>
</dbReference>
<dbReference type="SUPFAM" id="SSF48403">
    <property type="entry name" value="Ankyrin repeat"/>
    <property type="match status" value="1"/>
</dbReference>
<dbReference type="PROSITE" id="PS50297">
    <property type="entry name" value="ANK_REP_REGION"/>
    <property type="match status" value="1"/>
</dbReference>
<dbReference type="Pfam" id="PF13606">
    <property type="entry name" value="Ank_3"/>
    <property type="match status" value="1"/>
</dbReference>
<dbReference type="AlphaFoldDB" id="D6RQN2"/>
<keyword evidence="1" id="KW-0677">Repeat</keyword>
<dbReference type="InterPro" id="IPR002110">
    <property type="entry name" value="Ankyrin_rpt"/>
</dbReference>
<dbReference type="PROSITE" id="PS50088">
    <property type="entry name" value="ANK_REPEAT"/>
    <property type="match status" value="3"/>
</dbReference>
<feature type="domain" description="GPI inositol-deacylase winged helix" evidence="3">
    <location>
        <begin position="248"/>
        <end position="324"/>
    </location>
</feature>
<accession>D6RQN2</accession>
<name>D6RQN2_COPC7</name>
<keyword evidence="6" id="KW-1185">Reference proteome</keyword>
<dbReference type="eggNOG" id="KOG4177">
    <property type="taxonomic scope" value="Eukaryota"/>
</dbReference>
<dbReference type="Pfam" id="PF24883">
    <property type="entry name" value="NPHP3_N"/>
    <property type="match status" value="1"/>
</dbReference>
<feature type="domain" description="Nephrocystin 3-like N-terminal" evidence="4">
    <location>
        <begin position="15"/>
        <end position="135"/>
    </location>
</feature>